<dbReference type="AlphaFoldDB" id="A0A665WHE6"/>
<dbReference type="GO" id="GO:0008270">
    <property type="term" value="F:zinc ion binding"/>
    <property type="evidence" value="ECO:0007669"/>
    <property type="project" value="UniProtKB-KW"/>
</dbReference>
<evidence type="ECO:0000256" key="1">
    <source>
        <dbReference type="ARBA" id="ARBA00004123"/>
    </source>
</evidence>
<evidence type="ECO:0000256" key="7">
    <source>
        <dbReference type="PROSITE-ProRule" id="PRU00723"/>
    </source>
</evidence>
<reference evidence="11" key="2">
    <citation type="submission" date="2025-08" db="UniProtKB">
        <authorList>
            <consortium name="Ensembl"/>
        </authorList>
    </citation>
    <scope>IDENTIFICATION</scope>
</reference>
<protein>
    <submittedName>
        <fullName evidence="11">Si:ch211-244b2.4</fullName>
    </submittedName>
</protein>
<keyword evidence="4 7" id="KW-0862">Zinc</keyword>
<dbReference type="InterPro" id="IPR037197">
    <property type="entry name" value="WWE_dom_sf"/>
</dbReference>
<feature type="region of interest" description="Disordered" evidence="8">
    <location>
        <begin position="104"/>
        <end position="127"/>
    </location>
</feature>
<dbReference type="SUPFAM" id="SSF117839">
    <property type="entry name" value="WWE domain"/>
    <property type="match status" value="2"/>
</dbReference>
<evidence type="ECO:0000259" key="9">
    <source>
        <dbReference type="PROSITE" id="PS50103"/>
    </source>
</evidence>
<evidence type="ECO:0000313" key="12">
    <source>
        <dbReference type="Proteomes" id="UP000472264"/>
    </source>
</evidence>
<feature type="compositionally biased region" description="Basic and acidic residues" evidence="8">
    <location>
        <begin position="107"/>
        <end position="127"/>
    </location>
</feature>
<feature type="domain" description="C3H1-type" evidence="9">
    <location>
        <begin position="60"/>
        <end position="87"/>
    </location>
</feature>
<keyword evidence="12" id="KW-1185">Reference proteome</keyword>
<dbReference type="Pfam" id="PF18044">
    <property type="entry name" value="zf-CCCH_4"/>
    <property type="match status" value="1"/>
</dbReference>
<gene>
    <name evidence="11" type="primary">si:ch211-244b2.4</name>
</gene>
<evidence type="ECO:0000259" key="10">
    <source>
        <dbReference type="PROSITE" id="PS50918"/>
    </source>
</evidence>
<feature type="zinc finger region" description="C3H1-type" evidence="7">
    <location>
        <begin position="60"/>
        <end position="87"/>
    </location>
</feature>
<proteinExistence type="inferred from homology"/>
<feature type="domain" description="WWE" evidence="10">
    <location>
        <begin position="187"/>
        <end position="278"/>
    </location>
</feature>
<keyword evidence="5" id="KW-0539">Nucleus</keyword>
<dbReference type="InterPro" id="IPR004170">
    <property type="entry name" value="WWE_dom"/>
</dbReference>
<name>A0A665WHE6_ECHNA</name>
<dbReference type="PANTHER" id="PTHR45740">
    <property type="entry name" value="POLY [ADP-RIBOSE] POLYMERASE"/>
    <property type="match status" value="1"/>
</dbReference>
<evidence type="ECO:0000256" key="8">
    <source>
        <dbReference type="SAM" id="MobiDB-lite"/>
    </source>
</evidence>
<dbReference type="PANTHER" id="PTHR45740:SF14">
    <property type="entry name" value="NOVEL PROTEIN"/>
    <property type="match status" value="1"/>
</dbReference>
<dbReference type="PROSITE" id="PS50103">
    <property type="entry name" value="ZF_C3H1"/>
    <property type="match status" value="2"/>
</dbReference>
<dbReference type="PROSITE" id="PS50918">
    <property type="entry name" value="WWE"/>
    <property type="match status" value="2"/>
</dbReference>
<feature type="domain" description="C3H1-type" evidence="9">
    <location>
        <begin position="88"/>
        <end position="107"/>
    </location>
</feature>
<evidence type="ECO:0000256" key="4">
    <source>
        <dbReference type="ARBA" id="ARBA00022833"/>
    </source>
</evidence>
<dbReference type="InterPro" id="IPR000571">
    <property type="entry name" value="Znf_CCCH"/>
</dbReference>
<sequence>MCSTILVSVYQTVCNVNESSHFCCALVFPDSDDESLSESSGSVYSYESSDGDLDVEDDCQVVVEPCKYYNKNRCRDGDKCAYMHVCKYALKGNCKYGSSCKLNHPRAGRESSRATSRASERSVSKGPRLTDGRYYQWQLNDGNSWMDVANDHVIEGQYCLPHTKSIKLFNTSYGAVSIEFNRMRVSGKRLRVRRLDDGNTVWTWYCTLRHKWIKYGDKDSKGNCSPMKSSDIEQKFQRDPSGCFSFTVGAETVEIKFKEMQQVSKKKKRKVTRRPEYRQQQAGANISELTSSVQNISLGSIPQWQFEGSSGKWHSFKRRAGTSTECSVTSDDIERKYQENSHGSMMFKVNGDSYRLDFRAMMQTNLRTKHTRKIKRVLV</sequence>
<dbReference type="SMART" id="SM00356">
    <property type="entry name" value="ZnF_C3H1"/>
    <property type="match status" value="2"/>
</dbReference>
<dbReference type="InterPro" id="IPR051712">
    <property type="entry name" value="ARTD-AVP"/>
</dbReference>
<comment type="subcellular location">
    <subcellularLocation>
        <location evidence="1">Nucleus</location>
    </subcellularLocation>
</comment>
<evidence type="ECO:0000256" key="2">
    <source>
        <dbReference type="ARBA" id="ARBA00022723"/>
    </source>
</evidence>
<dbReference type="InterPro" id="IPR041367">
    <property type="entry name" value="Znf-CCCH_4"/>
</dbReference>
<dbReference type="SUPFAM" id="SSF90229">
    <property type="entry name" value="CCCH zinc finger"/>
    <property type="match status" value="1"/>
</dbReference>
<dbReference type="Pfam" id="PF23466">
    <property type="entry name" value="WWE_4"/>
    <property type="match status" value="1"/>
</dbReference>
<reference evidence="11" key="3">
    <citation type="submission" date="2025-09" db="UniProtKB">
        <authorList>
            <consortium name="Ensembl"/>
        </authorList>
    </citation>
    <scope>IDENTIFICATION</scope>
</reference>
<dbReference type="Proteomes" id="UP000472264">
    <property type="component" value="Chromosome 23"/>
</dbReference>
<evidence type="ECO:0000256" key="5">
    <source>
        <dbReference type="ARBA" id="ARBA00023242"/>
    </source>
</evidence>
<dbReference type="FunCoup" id="A0A665WHE6">
    <property type="interactions" value="33"/>
</dbReference>
<dbReference type="OMA" id="GRYYQWQ"/>
<accession>A0A665WHE6</accession>
<keyword evidence="2 7" id="KW-0479">Metal-binding</keyword>
<evidence type="ECO:0000256" key="3">
    <source>
        <dbReference type="ARBA" id="ARBA00022771"/>
    </source>
</evidence>
<organism evidence="11 12">
    <name type="scientific">Echeneis naucrates</name>
    <name type="common">Live sharksucker</name>
    <dbReference type="NCBI Taxonomy" id="173247"/>
    <lineage>
        <taxon>Eukaryota</taxon>
        <taxon>Metazoa</taxon>
        <taxon>Chordata</taxon>
        <taxon>Craniata</taxon>
        <taxon>Vertebrata</taxon>
        <taxon>Euteleostomi</taxon>
        <taxon>Actinopterygii</taxon>
        <taxon>Neopterygii</taxon>
        <taxon>Teleostei</taxon>
        <taxon>Neoteleostei</taxon>
        <taxon>Acanthomorphata</taxon>
        <taxon>Carangaria</taxon>
        <taxon>Carangiformes</taxon>
        <taxon>Echeneidae</taxon>
        <taxon>Echeneis</taxon>
    </lineage>
</organism>
<feature type="zinc finger region" description="C3H1-type" evidence="7">
    <location>
        <begin position="88"/>
        <end position="107"/>
    </location>
</feature>
<evidence type="ECO:0000256" key="6">
    <source>
        <dbReference type="ARBA" id="ARBA00024347"/>
    </source>
</evidence>
<comment type="similarity">
    <text evidence="6">Belongs to the ARTD/PARP family.</text>
</comment>
<dbReference type="GO" id="GO:1990404">
    <property type="term" value="F:NAD+-protein mono-ADP-ribosyltransferase activity"/>
    <property type="evidence" value="ECO:0007669"/>
    <property type="project" value="TreeGrafter"/>
</dbReference>
<reference evidence="11" key="1">
    <citation type="submission" date="2021-04" db="EMBL/GenBank/DDBJ databases">
        <authorList>
            <consortium name="Wellcome Sanger Institute Data Sharing"/>
        </authorList>
    </citation>
    <scope>NUCLEOTIDE SEQUENCE [LARGE SCALE GENOMIC DNA]</scope>
</reference>
<dbReference type="Gene3D" id="3.30.720.50">
    <property type="match status" value="2"/>
</dbReference>
<feature type="domain" description="WWE" evidence="10">
    <location>
        <begin position="288"/>
        <end position="376"/>
    </location>
</feature>
<dbReference type="Gene3D" id="4.10.1000.10">
    <property type="entry name" value="Zinc finger, CCCH-type"/>
    <property type="match status" value="1"/>
</dbReference>
<dbReference type="InterPro" id="IPR036855">
    <property type="entry name" value="Znf_CCCH_sf"/>
</dbReference>
<dbReference type="InParanoid" id="A0A665WHE6"/>
<dbReference type="Ensembl" id="ENSENLT00000044215.1">
    <property type="protein sequence ID" value="ENSENLP00000043120.1"/>
    <property type="gene ID" value="ENSENLG00000018414.1"/>
</dbReference>
<evidence type="ECO:0000313" key="11">
    <source>
        <dbReference type="Ensembl" id="ENSENLP00000043120.1"/>
    </source>
</evidence>
<keyword evidence="3 7" id="KW-0863">Zinc-finger</keyword>
<dbReference type="Pfam" id="PF02825">
    <property type="entry name" value="WWE"/>
    <property type="match status" value="2"/>
</dbReference>
<dbReference type="GO" id="GO:0005634">
    <property type="term" value="C:nucleus"/>
    <property type="evidence" value="ECO:0007669"/>
    <property type="project" value="UniProtKB-SubCell"/>
</dbReference>
<dbReference type="GO" id="GO:0003950">
    <property type="term" value="F:NAD+ poly-ADP-ribosyltransferase activity"/>
    <property type="evidence" value="ECO:0007669"/>
    <property type="project" value="TreeGrafter"/>
</dbReference>